<keyword evidence="4" id="KW-1185">Reference proteome</keyword>
<dbReference type="PROSITE" id="PS51352">
    <property type="entry name" value="THIOREDOXIN_2"/>
    <property type="match status" value="1"/>
</dbReference>
<feature type="chain" id="PRO_5045859910" evidence="1">
    <location>
        <begin position="21"/>
        <end position="170"/>
    </location>
</feature>
<evidence type="ECO:0000256" key="1">
    <source>
        <dbReference type="SAM" id="SignalP"/>
    </source>
</evidence>
<dbReference type="Pfam" id="PF13098">
    <property type="entry name" value="Thioredoxin_2"/>
    <property type="match status" value="1"/>
</dbReference>
<name>A0ABZ1CGY3_9PROT</name>
<sequence length="170" mass="19354">MRQMLFAFIMLFAAAAPAAAETRDPASHFFQPKFGDFQAELQTARQQGKKGIFLFFEMDDCPFCERMRTTILNQADVQDAYRAHFLLYPIDVNGDTQMTDFQGRQTTEKAFALANRVRATPTMLFFDLDGKLVARYTGPTKDKAEFLLLGKYVADGAYATEPFIRYKQGK</sequence>
<accession>A0ABZ1CGY3</accession>
<gene>
    <name evidence="3" type="ORF">VA613_11595</name>
</gene>
<organism evidence="3 4">
    <name type="scientific">Thiobacillus sedimenti</name>
    <dbReference type="NCBI Taxonomy" id="3110231"/>
    <lineage>
        <taxon>Bacteria</taxon>
        <taxon>Pseudomonadati</taxon>
        <taxon>Pseudomonadota</taxon>
        <taxon>Betaproteobacteria</taxon>
        <taxon>Nitrosomonadales</taxon>
        <taxon>Thiobacillaceae</taxon>
        <taxon>Thiobacillus</taxon>
    </lineage>
</organism>
<feature type="signal peptide" evidence="1">
    <location>
        <begin position="1"/>
        <end position="20"/>
    </location>
</feature>
<evidence type="ECO:0000259" key="2">
    <source>
        <dbReference type="PROSITE" id="PS51352"/>
    </source>
</evidence>
<dbReference type="CDD" id="cd02951">
    <property type="entry name" value="SoxW"/>
    <property type="match status" value="1"/>
</dbReference>
<evidence type="ECO:0000313" key="4">
    <source>
        <dbReference type="Proteomes" id="UP001334732"/>
    </source>
</evidence>
<feature type="domain" description="Thioredoxin" evidence="2">
    <location>
        <begin position="10"/>
        <end position="155"/>
    </location>
</feature>
<dbReference type="RefSeq" id="WP_324779174.1">
    <property type="nucleotide sequence ID" value="NZ_CP141769.1"/>
</dbReference>
<dbReference type="Gene3D" id="3.40.30.10">
    <property type="entry name" value="Glutaredoxin"/>
    <property type="match status" value="1"/>
</dbReference>
<dbReference type="InterPro" id="IPR013766">
    <property type="entry name" value="Thioredoxin_domain"/>
</dbReference>
<dbReference type="SUPFAM" id="SSF52833">
    <property type="entry name" value="Thioredoxin-like"/>
    <property type="match status" value="1"/>
</dbReference>
<dbReference type="InterPro" id="IPR041737">
    <property type="entry name" value="SoxW"/>
</dbReference>
<protein>
    <submittedName>
        <fullName evidence="3">Thioredoxin family protein</fullName>
    </submittedName>
</protein>
<proteinExistence type="predicted"/>
<dbReference type="EMBL" id="CP141769">
    <property type="protein sequence ID" value="WRS38642.1"/>
    <property type="molecule type" value="Genomic_DNA"/>
</dbReference>
<dbReference type="Proteomes" id="UP001334732">
    <property type="component" value="Chromosome"/>
</dbReference>
<reference evidence="3 4" key="1">
    <citation type="submission" date="2023-12" db="EMBL/GenBank/DDBJ databases">
        <title>Thiobacillus sedimentum sp. nov., a chemolithoautotrophic sulfur-oxidizing bacterium isolated from freshwater sediment.</title>
        <authorList>
            <person name="Luo J."/>
            <person name="Dai C."/>
        </authorList>
    </citation>
    <scope>NUCLEOTIDE SEQUENCE [LARGE SCALE GENOMIC DNA]</scope>
    <source>
        <strain evidence="3 4">SCUT-2</strain>
    </source>
</reference>
<dbReference type="InterPro" id="IPR012336">
    <property type="entry name" value="Thioredoxin-like_fold"/>
</dbReference>
<evidence type="ECO:0000313" key="3">
    <source>
        <dbReference type="EMBL" id="WRS38642.1"/>
    </source>
</evidence>
<dbReference type="InterPro" id="IPR036249">
    <property type="entry name" value="Thioredoxin-like_sf"/>
</dbReference>
<keyword evidence="1" id="KW-0732">Signal</keyword>